<protein>
    <submittedName>
        <fullName evidence="9">Putative Alkaline ceramidase 3</fullName>
    </submittedName>
</protein>
<accession>H0EX77</accession>
<dbReference type="GO" id="GO:0016811">
    <property type="term" value="F:hydrolase activity, acting on carbon-nitrogen (but not peptide) bonds, in linear amides"/>
    <property type="evidence" value="ECO:0007669"/>
    <property type="project" value="InterPro"/>
</dbReference>
<evidence type="ECO:0000313" key="9">
    <source>
        <dbReference type="EMBL" id="EHK96863.1"/>
    </source>
</evidence>
<feature type="transmembrane region" description="Helical" evidence="8">
    <location>
        <begin position="94"/>
        <end position="113"/>
    </location>
</feature>
<feature type="transmembrane region" description="Helical" evidence="8">
    <location>
        <begin position="35"/>
        <end position="53"/>
    </location>
</feature>
<dbReference type="AlphaFoldDB" id="H0EX77"/>
<dbReference type="GO" id="GO:0046514">
    <property type="term" value="P:ceramide catabolic process"/>
    <property type="evidence" value="ECO:0007669"/>
    <property type="project" value="TreeGrafter"/>
</dbReference>
<keyword evidence="10" id="KW-1185">Reference proteome</keyword>
<dbReference type="FunCoup" id="H0EX77">
    <property type="interactions" value="329"/>
</dbReference>
<dbReference type="GO" id="GO:0046513">
    <property type="term" value="P:ceramide biosynthetic process"/>
    <property type="evidence" value="ECO:0007669"/>
    <property type="project" value="TreeGrafter"/>
</dbReference>
<feature type="region of interest" description="Disordered" evidence="7">
    <location>
        <begin position="154"/>
        <end position="173"/>
    </location>
</feature>
<sequence>MHPMQLVDELSMIYTACLMCYATFSFSQSRTVRRVLGTSLLSLAVFITLYYHYLQDPVFHQNAFAIITAVVLFRSIVWRRKIGLPWGILLEGHGWWHLMTGFGSYFYLVWGIWLRHCLNERQDEYILSWPSYFSIPEVIPIKIVEGKTTNGVINGHTNGHTNGHLDREDRKSV</sequence>
<evidence type="ECO:0000256" key="5">
    <source>
        <dbReference type="ARBA" id="ARBA00022989"/>
    </source>
</evidence>
<dbReference type="Proteomes" id="UP000005446">
    <property type="component" value="Unassembled WGS sequence"/>
</dbReference>
<proteinExistence type="inferred from homology"/>
<dbReference type="OrthoDB" id="187171at2759"/>
<dbReference type="InParanoid" id="H0EX77"/>
<dbReference type="Pfam" id="PF05875">
    <property type="entry name" value="Ceramidase"/>
    <property type="match status" value="1"/>
</dbReference>
<comment type="caution">
    <text evidence="9">The sequence shown here is derived from an EMBL/GenBank/DDBJ whole genome shotgun (WGS) entry which is preliminary data.</text>
</comment>
<keyword evidence="3 8" id="KW-0812">Transmembrane</keyword>
<evidence type="ECO:0000256" key="2">
    <source>
        <dbReference type="ARBA" id="ARBA00009780"/>
    </source>
</evidence>
<evidence type="ECO:0000256" key="4">
    <source>
        <dbReference type="ARBA" id="ARBA00022801"/>
    </source>
</evidence>
<keyword evidence="6 8" id="KW-0472">Membrane</keyword>
<name>H0EX77_GLAL7</name>
<evidence type="ECO:0000256" key="1">
    <source>
        <dbReference type="ARBA" id="ARBA00004141"/>
    </source>
</evidence>
<feature type="compositionally biased region" description="Basic and acidic residues" evidence="7">
    <location>
        <begin position="163"/>
        <end position="173"/>
    </location>
</feature>
<evidence type="ECO:0000256" key="7">
    <source>
        <dbReference type="SAM" id="MobiDB-lite"/>
    </source>
</evidence>
<dbReference type="HOGENOM" id="CLU_063293_0_0_1"/>
<dbReference type="PANTHER" id="PTHR46187">
    <property type="entry name" value="ALKALINE CERAMIDASE 3"/>
    <property type="match status" value="1"/>
</dbReference>
<comment type="similarity">
    <text evidence="2">Belongs to the alkaline ceramidase family.</text>
</comment>
<feature type="transmembrane region" description="Helical" evidence="8">
    <location>
        <begin position="12"/>
        <end position="28"/>
    </location>
</feature>
<evidence type="ECO:0000256" key="6">
    <source>
        <dbReference type="ARBA" id="ARBA00023136"/>
    </source>
</evidence>
<evidence type="ECO:0000256" key="3">
    <source>
        <dbReference type="ARBA" id="ARBA00022692"/>
    </source>
</evidence>
<evidence type="ECO:0000256" key="8">
    <source>
        <dbReference type="SAM" id="Phobius"/>
    </source>
</evidence>
<keyword evidence="4" id="KW-0378">Hydrolase</keyword>
<keyword evidence="5 8" id="KW-1133">Transmembrane helix</keyword>
<comment type="subcellular location">
    <subcellularLocation>
        <location evidence="1">Membrane</location>
        <topology evidence="1">Multi-pass membrane protein</topology>
    </subcellularLocation>
</comment>
<dbReference type="PANTHER" id="PTHR46187:SF3">
    <property type="entry name" value="ALKALINE CERAMIDASE 3"/>
    <property type="match status" value="1"/>
</dbReference>
<reference evidence="9 10" key="1">
    <citation type="journal article" date="2012" name="Eukaryot. Cell">
        <title>Genome sequence of the fungus Glarea lozoyensis: the first genome sequence of a species from the Helotiaceae family.</title>
        <authorList>
            <person name="Youssar L."/>
            <person name="Gruening B.A."/>
            <person name="Erxleben A."/>
            <person name="Guenther S."/>
            <person name="Huettel W."/>
        </authorList>
    </citation>
    <scope>NUCLEOTIDE SEQUENCE [LARGE SCALE GENOMIC DNA]</scope>
    <source>
        <strain evidence="10">ATCC 74030 / MF5533</strain>
    </source>
</reference>
<organism evidence="9 10">
    <name type="scientific">Glarea lozoyensis (strain ATCC 74030 / MF5533)</name>
    <dbReference type="NCBI Taxonomy" id="1104152"/>
    <lineage>
        <taxon>Eukaryota</taxon>
        <taxon>Fungi</taxon>
        <taxon>Dikarya</taxon>
        <taxon>Ascomycota</taxon>
        <taxon>Pezizomycotina</taxon>
        <taxon>Leotiomycetes</taxon>
        <taxon>Helotiales</taxon>
        <taxon>Helotiaceae</taxon>
        <taxon>Glarea</taxon>
    </lineage>
</organism>
<dbReference type="GO" id="GO:0005789">
    <property type="term" value="C:endoplasmic reticulum membrane"/>
    <property type="evidence" value="ECO:0007669"/>
    <property type="project" value="TreeGrafter"/>
</dbReference>
<dbReference type="EMBL" id="AGUE01000218">
    <property type="protein sequence ID" value="EHK96863.1"/>
    <property type="molecule type" value="Genomic_DNA"/>
</dbReference>
<dbReference type="InterPro" id="IPR008901">
    <property type="entry name" value="ACER"/>
</dbReference>
<gene>
    <name evidence="9" type="ORF">M7I_7404</name>
</gene>
<evidence type="ECO:0000313" key="10">
    <source>
        <dbReference type="Proteomes" id="UP000005446"/>
    </source>
</evidence>